<organism evidence="2 3">
    <name type="scientific">Rickenella mellea</name>
    <dbReference type="NCBI Taxonomy" id="50990"/>
    <lineage>
        <taxon>Eukaryota</taxon>
        <taxon>Fungi</taxon>
        <taxon>Dikarya</taxon>
        <taxon>Basidiomycota</taxon>
        <taxon>Agaricomycotina</taxon>
        <taxon>Agaricomycetes</taxon>
        <taxon>Hymenochaetales</taxon>
        <taxon>Rickenellaceae</taxon>
        <taxon>Rickenella</taxon>
    </lineage>
</organism>
<dbReference type="AlphaFoldDB" id="A0A4Y7PWQ1"/>
<accession>A0A4Y7PWQ1</accession>
<dbReference type="OrthoDB" id="1924919at2759"/>
<keyword evidence="3" id="KW-1185">Reference proteome</keyword>
<evidence type="ECO:0000259" key="1">
    <source>
        <dbReference type="PROSITE" id="PS50011"/>
    </source>
</evidence>
<dbReference type="GO" id="GO:0004672">
    <property type="term" value="F:protein kinase activity"/>
    <property type="evidence" value="ECO:0007669"/>
    <property type="project" value="InterPro"/>
</dbReference>
<dbReference type="Gene3D" id="1.10.510.10">
    <property type="entry name" value="Transferase(Phosphotransferase) domain 1"/>
    <property type="match status" value="1"/>
</dbReference>
<dbReference type="SUPFAM" id="SSF56112">
    <property type="entry name" value="Protein kinase-like (PK-like)"/>
    <property type="match status" value="1"/>
</dbReference>
<feature type="non-terminal residue" evidence="2">
    <location>
        <position position="1"/>
    </location>
</feature>
<reference evidence="2 3" key="1">
    <citation type="submission" date="2018-06" db="EMBL/GenBank/DDBJ databases">
        <title>A transcriptomic atlas of mushroom development highlights an independent origin of complex multicellularity.</title>
        <authorList>
            <consortium name="DOE Joint Genome Institute"/>
            <person name="Krizsan K."/>
            <person name="Almasi E."/>
            <person name="Merenyi Z."/>
            <person name="Sahu N."/>
            <person name="Viragh M."/>
            <person name="Koszo T."/>
            <person name="Mondo S."/>
            <person name="Kiss B."/>
            <person name="Balint B."/>
            <person name="Kues U."/>
            <person name="Barry K."/>
            <person name="Hegedus J.C."/>
            <person name="Henrissat B."/>
            <person name="Johnson J."/>
            <person name="Lipzen A."/>
            <person name="Ohm R."/>
            <person name="Nagy I."/>
            <person name="Pangilinan J."/>
            <person name="Yan J."/>
            <person name="Xiong Y."/>
            <person name="Grigoriev I.V."/>
            <person name="Hibbett D.S."/>
            <person name="Nagy L.G."/>
        </authorList>
    </citation>
    <scope>NUCLEOTIDE SEQUENCE [LARGE SCALE GENOMIC DNA]</scope>
    <source>
        <strain evidence="2 3">SZMC22713</strain>
    </source>
</reference>
<gene>
    <name evidence="2" type="ORF">BD410DRAFT_726733</name>
</gene>
<protein>
    <recommendedName>
        <fullName evidence="1">Protein kinase domain-containing protein</fullName>
    </recommendedName>
</protein>
<dbReference type="GO" id="GO:0005524">
    <property type="term" value="F:ATP binding"/>
    <property type="evidence" value="ECO:0007669"/>
    <property type="project" value="InterPro"/>
</dbReference>
<evidence type="ECO:0000313" key="3">
    <source>
        <dbReference type="Proteomes" id="UP000294933"/>
    </source>
</evidence>
<dbReference type="InterPro" id="IPR000719">
    <property type="entry name" value="Prot_kinase_dom"/>
</dbReference>
<name>A0A4Y7PWQ1_9AGAM</name>
<proteinExistence type="predicted"/>
<dbReference type="Pfam" id="PF07714">
    <property type="entry name" value="PK_Tyr_Ser-Thr"/>
    <property type="match status" value="1"/>
</dbReference>
<feature type="domain" description="Protein kinase" evidence="1">
    <location>
        <begin position="1"/>
        <end position="92"/>
    </location>
</feature>
<dbReference type="STRING" id="50990.A0A4Y7PWQ1"/>
<dbReference type="VEuPathDB" id="FungiDB:BD410DRAFT_726733"/>
<dbReference type="InterPro" id="IPR011009">
    <property type="entry name" value="Kinase-like_dom_sf"/>
</dbReference>
<evidence type="ECO:0000313" key="2">
    <source>
        <dbReference type="EMBL" id="TDL19837.1"/>
    </source>
</evidence>
<dbReference type="PROSITE" id="PS50011">
    <property type="entry name" value="PROTEIN_KINASE_DOM"/>
    <property type="match status" value="1"/>
</dbReference>
<sequence>GGFADIFRGLWNDDSVALKRLRSHVDHLNAQQALFREAFTWEHLDHPFILPFLGLDFVSFPTYLPCIVTPWMENGTVLQHIKRNSLSIESIE</sequence>
<dbReference type="InterPro" id="IPR001245">
    <property type="entry name" value="Ser-Thr/Tyr_kinase_cat_dom"/>
</dbReference>
<dbReference type="Proteomes" id="UP000294933">
    <property type="component" value="Unassembled WGS sequence"/>
</dbReference>
<dbReference type="EMBL" id="ML170193">
    <property type="protein sequence ID" value="TDL19837.1"/>
    <property type="molecule type" value="Genomic_DNA"/>
</dbReference>